<sequence length="374" mass="40384">LVLCTADPHLAEFLQATARRAAMPVTLVEQPSQGMRVLGELSPDVILLDEQFHQGAALEFAANVLTMLPHAKVVLLLRAHNFELVRAAMRLGLADALTVPDELDRLPDLLSRLSQARADRAAAGRVLAFFRAKGGVGATFLAVNTAVVATELVGGKVLLIDGNLLTSDVPAMLNLKAQRTILDLAPVLGELTPRHIEDVCAHHASGLHVLMAPPDPAMGHALAPEHLALIIRVAQRAYRAVIVDAPPLYDERCEAVLRAATRPLLVATPDALSVFAWRRLHPLVGDLGGRAGLVLNQVTIKAEFSAQELVEWTRLPLIGEVRYDPALVSPLINTGKTLLEARSGRRFEIRPPGIIRDVVRLTHQLLGQERGATA</sequence>
<dbReference type="GO" id="GO:0051782">
    <property type="term" value="P:negative regulation of cell division"/>
    <property type="evidence" value="ECO:0007669"/>
    <property type="project" value="TreeGrafter"/>
</dbReference>
<reference evidence="5" key="1">
    <citation type="submission" date="2017-11" db="EMBL/GenBank/DDBJ databases">
        <title>Three new genomes from thermophilic consortium.</title>
        <authorList>
            <person name="Quaggio R."/>
            <person name="Amgarten D."/>
            <person name="Setubal J.C."/>
        </authorList>
    </citation>
    <scope>NUCLEOTIDE SEQUENCE</scope>
    <source>
        <strain evidence="5">ZCTH01-B2</strain>
    </source>
</reference>
<keyword evidence="3" id="KW-0597">Phosphoprotein</keyword>
<evidence type="ECO:0000256" key="1">
    <source>
        <dbReference type="ARBA" id="ARBA00018672"/>
    </source>
</evidence>
<evidence type="ECO:0000313" key="5">
    <source>
        <dbReference type="EMBL" id="MBY6278104.1"/>
    </source>
</evidence>
<feature type="non-terminal residue" evidence="5">
    <location>
        <position position="1"/>
    </location>
</feature>
<dbReference type="InterPro" id="IPR001789">
    <property type="entry name" value="Sig_transdc_resp-reg_receiver"/>
</dbReference>
<dbReference type="InterPro" id="IPR011006">
    <property type="entry name" value="CheY-like_superfamily"/>
</dbReference>
<feature type="domain" description="Response regulatory" evidence="4">
    <location>
        <begin position="1"/>
        <end position="114"/>
    </location>
</feature>
<comment type="function">
    <text evidence="2">May play the central regulatory role in sporulation. It may be an element of the effector pathway responsible for the activation of sporulation genes in response to nutritional stress. Spo0A may act in concert with spo0H (a sigma factor) to control the expression of some genes that are critical to the sporulation process.</text>
</comment>
<accession>A0A953LKA5</accession>
<evidence type="ECO:0000256" key="2">
    <source>
        <dbReference type="ARBA" id="ARBA00024867"/>
    </source>
</evidence>
<dbReference type="GO" id="GO:0009898">
    <property type="term" value="C:cytoplasmic side of plasma membrane"/>
    <property type="evidence" value="ECO:0007669"/>
    <property type="project" value="TreeGrafter"/>
</dbReference>
<evidence type="ECO:0000256" key="3">
    <source>
        <dbReference type="PROSITE-ProRule" id="PRU00169"/>
    </source>
</evidence>
<dbReference type="SUPFAM" id="SSF52172">
    <property type="entry name" value="CheY-like"/>
    <property type="match status" value="1"/>
</dbReference>
<proteinExistence type="predicted"/>
<comment type="caution">
    <text evidence="5">The sequence shown here is derived from an EMBL/GenBank/DDBJ whole genome shotgun (WGS) entry which is preliminary data.</text>
</comment>
<dbReference type="InterPro" id="IPR050625">
    <property type="entry name" value="ParA/MinD_ATPase"/>
</dbReference>
<feature type="modified residue" description="4-aspartylphosphate" evidence="3">
    <location>
        <position position="49"/>
    </location>
</feature>
<dbReference type="GO" id="GO:0016887">
    <property type="term" value="F:ATP hydrolysis activity"/>
    <property type="evidence" value="ECO:0007669"/>
    <property type="project" value="TreeGrafter"/>
</dbReference>
<gene>
    <name evidence="5" type="ORF">CWE10_18380</name>
</gene>
<dbReference type="Gene3D" id="3.40.50.2300">
    <property type="match status" value="1"/>
</dbReference>
<dbReference type="AlphaFoldDB" id="A0A953LKA5"/>
<dbReference type="EMBL" id="PIUK01000343">
    <property type="protein sequence ID" value="MBY6278104.1"/>
    <property type="molecule type" value="Genomic_DNA"/>
</dbReference>
<organism evidence="5 6">
    <name type="scientific">Symbiobacterium thermophilum</name>
    <dbReference type="NCBI Taxonomy" id="2734"/>
    <lineage>
        <taxon>Bacteria</taxon>
        <taxon>Bacillati</taxon>
        <taxon>Bacillota</taxon>
        <taxon>Clostridia</taxon>
        <taxon>Eubacteriales</taxon>
        <taxon>Symbiobacteriaceae</taxon>
        <taxon>Symbiobacterium</taxon>
    </lineage>
</organism>
<dbReference type="SUPFAM" id="SSF52540">
    <property type="entry name" value="P-loop containing nucleoside triphosphate hydrolases"/>
    <property type="match status" value="1"/>
</dbReference>
<dbReference type="PANTHER" id="PTHR43384:SF13">
    <property type="entry name" value="SLR0110 PROTEIN"/>
    <property type="match status" value="1"/>
</dbReference>
<protein>
    <recommendedName>
        <fullName evidence="1">Stage 0 sporulation protein A homolog</fullName>
    </recommendedName>
</protein>
<dbReference type="GO" id="GO:0005524">
    <property type="term" value="F:ATP binding"/>
    <property type="evidence" value="ECO:0007669"/>
    <property type="project" value="TreeGrafter"/>
</dbReference>
<evidence type="ECO:0000313" key="6">
    <source>
        <dbReference type="Proteomes" id="UP000732377"/>
    </source>
</evidence>
<name>A0A953LKA5_SYMTR</name>
<dbReference type="GO" id="GO:0000160">
    <property type="term" value="P:phosphorelay signal transduction system"/>
    <property type="evidence" value="ECO:0007669"/>
    <property type="project" value="InterPro"/>
</dbReference>
<dbReference type="Proteomes" id="UP000732377">
    <property type="component" value="Unassembled WGS sequence"/>
</dbReference>
<dbReference type="Gene3D" id="3.40.50.300">
    <property type="entry name" value="P-loop containing nucleotide triphosphate hydrolases"/>
    <property type="match status" value="1"/>
</dbReference>
<dbReference type="CDD" id="cd00156">
    <property type="entry name" value="REC"/>
    <property type="match status" value="1"/>
</dbReference>
<evidence type="ECO:0000259" key="4">
    <source>
        <dbReference type="PROSITE" id="PS50110"/>
    </source>
</evidence>
<dbReference type="PANTHER" id="PTHR43384">
    <property type="entry name" value="SEPTUM SITE-DETERMINING PROTEIN MIND HOMOLOG, CHLOROPLASTIC-RELATED"/>
    <property type="match status" value="1"/>
</dbReference>
<dbReference type="RefSeq" id="WP_273381562.1">
    <property type="nucleotide sequence ID" value="NZ_PIUK01000343.1"/>
</dbReference>
<dbReference type="InterPro" id="IPR027417">
    <property type="entry name" value="P-loop_NTPase"/>
</dbReference>
<dbReference type="GO" id="GO:0005829">
    <property type="term" value="C:cytosol"/>
    <property type="evidence" value="ECO:0007669"/>
    <property type="project" value="TreeGrafter"/>
</dbReference>
<dbReference type="PROSITE" id="PS50110">
    <property type="entry name" value="RESPONSE_REGULATORY"/>
    <property type="match status" value="1"/>
</dbReference>